<comment type="similarity">
    <text evidence="1">Belongs to the protein disulfide isomerase family.</text>
</comment>
<dbReference type="Gene3D" id="3.40.30.10">
    <property type="entry name" value="Glutaredoxin"/>
    <property type="match status" value="1"/>
</dbReference>
<evidence type="ECO:0000259" key="3">
    <source>
        <dbReference type="PROSITE" id="PS51352"/>
    </source>
</evidence>
<dbReference type="AlphaFoldDB" id="A0A6C0CU92"/>
<dbReference type="EMBL" id="MN739485">
    <property type="protein sequence ID" value="QHT07722.1"/>
    <property type="molecule type" value="Genomic_DNA"/>
</dbReference>
<dbReference type="PANTHER" id="PTHR45672">
    <property type="entry name" value="PROTEIN DISULFIDE-ISOMERASE C17H9.14C-RELATED"/>
    <property type="match status" value="1"/>
</dbReference>
<keyword evidence="2" id="KW-0812">Transmembrane</keyword>
<name>A0A6C0CU92_9ZZZZ</name>
<dbReference type="GO" id="GO:0003756">
    <property type="term" value="F:protein disulfide isomerase activity"/>
    <property type="evidence" value="ECO:0007669"/>
    <property type="project" value="TreeGrafter"/>
</dbReference>
<sequence>MFTKKDIPYLILGLLAIMMTVLVVRCVCGKTLKEKMTDEHLVFFYADWCGYCKQFKPQVEQYKGIPIEYIDCTQPAEKERSLMKEYSVSGFPALFYKSETKVVTFNKPRSTQGIEEFVSECRSS</sequence>
<proteinExistence type="inferred from homology"/>
<feature type="domain" description="Thioredoxin" evidence="3">
    <location>
        <begin position="10"/>
        <end position="123"/>
    </location>
</feature>
<organism evidence="4">
    <name type="scientific">viral metagenome</name>
    <dbReference type="NCBI Taxonomy" id="1070528"/>
    <lineage>
        <taxon>unclassified sequences</taxon>
        <taxon>metagenomes</taxon>
        <taxon>organismal metagenomes</taxon>
    </lineage>
</organism>
<keyword evidence="2" id="KW-0472">Membrane</keyword>
<dbReference type="PROSITE" id="PS51352">
    <property type="entry name" value="THIOREDOXIN_2"/>
    <property type="match status" value="1"/>
</dbReference>
<evidence type="ECO:0000256" key="1">
    <source>
        <dbReference type="ARBA" id="ARBA00006347"/>
    </source>
</evidence>
<dbReference type="SUPFAM" id="SSF52833">
    <property type="entry name" value="Thioredoxin-like"/>
    <property type="match status" value="1"/>
</dbReference>
<protein>
    <recommendedName>
        <fullName evidence="3">Thioredoxin domain-containing protein</fullName>
    </recommendedName>
</protein>
<reference evidence="4" key="1">
    <citation type="journal article" date="2020" name="Nature">
        <title>Giant virus diversity and host interactions through global metagenomics.</title>
        <authorList>
            <person name="Schulz F."/>
            <person name="Roux S."/>
            <person name="Paez-Espino D."/>
            <person name="Jungbluth S."/>
            <person name="Walsh D.A."/>
            <person name="Denef V.J."/>
            <person name="McMahon K.D."/>
            <person name="Konstantinidis K.T."/>
            <person name="Eloe-Fadrosh E.A."/>
            <person name="Kyrpides N.C."/>
            <person name="Woyke T."/>
        </authorList>
    </citation>
    <scope>NUCLEOTIDE SEQUENCE</scope>
    <source>
        <strain evidence="4">GVMAG-M-3300021964-36</strain>
    </source>
</reference>
<dbReference type="InterPro" id="IPR013766">
    <property type="entry name" value="Thioredoxin_domain"/>
</dbReference>
<dbReference type="PROSITE" id="PS00194">
    <property type="entry name" value="THIOREDOXIN_1"/>
    <property type="match status" value="1"/>
</dbReference>
<dbReference type="GO" id="GO:0005783">
    <property type="term" value="C:endoplasmic reticulum"/>
    <property type="evidence" value="ECO:0007669"/>
    <property type="project" value="TreeGrafter"/>
</dbReference>
<dbReference type="InterPro" id="IPR051063">
    <property type="entry name" value="PDI"/>
</dbReference>
<keyword evidence="2" id="KW-1133">Transmembrane helix</keyword>
<dbReference type="InterPro" id="IPR017937">
    <property type="entry name" value="Thioredoxin_CS"/>
</dbReference>
<evidence type="ECO:0000256" key="2">
    <source>
        <dbReference type="SAM" id="Phobius"/>
    </source>
</evidence>
<dbReference type="Pfam" id="PF00085">
    <property type="entry name" value="Thioredoxin"/>
    <property type="match status" value="1"/>
</dbReference>
<dbReference type="InterPro" id="IPR036249">
    <property type="entry name" value="Thioredoxin-like_sf"/>
</dbReference>
<dbReference type="CDD" id="cd02961">
    <property type="entry name" value="PDI_a_family"/>
    <property type="match status" value="1"/>
</dbReference>
<feature type="transmembrane region" description="Helical" evidence="2">
    <location>
        <begin position="6"/>
        <end position="28"/>
    </location>
</feature>
<dbReference type="GO" id="GO:0006457">
    <property type="term" value="P:protein folding"/>
    <property type="evidence" value="ECO:0007669"/>
    <property type="project" value="TreeGrafter"/>
</dbReference>
<evidence type="ECO:0000313" key="4">
    <source>
        <dbReference type="EMBL" id="QHT07722.1"/>
    </source>
</evidence>
<accession>A0A6C0CU92</accession>